<accession>J9FRU8</accession>
<comment type="caution">
    <text evidence="2">The sequence shown here is derived from an EMBL/GenBank/DDBJ whole genome shotgun (WGS) entry which is preliminary data.</text>
</comment>
<gene>
    <name evidence="2" type="ORF">EVA_14226</name>
</gene>
<name>J9FRU8_9ZZZZ</name>
<protein>
    <submittedName>
        <fullName evidence="2">Uncharacterized protein</fullName>
    </submittedName>
</protein>
<feature type="compositionally biased region" description="Basic and acidic residues" evidence="1">
    <location>
        <begin position="1"/>
        <end position="15"/>
    </location>
</feature>
<organism evidence="2">
    <name type="scientific">gut metagenome</name>
    <dbReference type="NCBI Taxonomy" id="749906"/>
    <lineage>
        <taxon>unclassified sequences</taxon>
        <taxon>metagenomes</taxon>
        <taxon>organismal metagenomes</taxon>
    </lineage>
</organism>
<sequence>MAPDGQRDQLHDRQSGHTRTRRPHPQRTHRRQAGRLRGSQGIGHARRAGFGFVEAQQLCRLRRGPGERDRGQDA</sequence>
<proteinExistence type="predicted"/>
<feature type="region of interest" description="Disordered" evidence="1">
    <location>
        <begin position="1"/>
        <end position="74"/>
    </location>
</feature>
<reference evidence="2" key="1">
    <citation type="journal article" date="2012" name="PLoS ONE">
        <title>Gene sets for utilization of primary and secondary nutrition supplies in the distal gut of endangered iberian lynx.</title>
        <authorList>
            <person name="Alcaide M."/>
            <person name="Messina E."/>
            <person name="Richter M."/>
            <person name="Bargiela R."/>
            <person name="Peplies J."/>
            <person name="Huws S.A."/>
            <person name="Newbold C.J."/>
            <person name="Golyshin P.N."/>
            <person name="Simon M.A."/>
            <person name="Lopez G."/>
            <person name="Yakimov M.M."/>
            <person name="Ferrer M."/>
        </authorList>
    </citation>
    <scope>NUCLEOTIDE SEQUENCE</scope>
</reference>
<feature type="compositionally biased region" description="Basic residues" evidence="1">
    <location>
        <begin position="16"/>
        <end position="34"/>
    </location>
</feature>
<evidence type="ECO:0000256" key="1">
    <source>
        <dbReference type="SAM" id="MobiDB-lite"/>
    </source>
</evidence>
<evidence type="ECO:0000313" key="2">
    <source>
        <dbReference type="EMBL" id="EJW97666.1"/>
    </source>
</evidence>
<dbReference type="AlphaFoldDB" id="J9FRU8"/>
<dbReference type="EMBL" id="AMCI01004645">
    <property type="protein sequence ID" value="EJW97666.1"/>
    <property type="molecule type" value="Genomic_DNA"/>
</dbReference>
<feature type="compositionally biased region" description="Basic and acidic residues" evidence="1">
    <location>
        <begin position="64"/>
        <end position="74"/>
    </location>
</feature>